<comment type="caution">
    <text evidence="1">The sequence shown here is derived from an EMBL/GenBank/DDBJ whole genome shotgun (WGS) entry which is preliminary data.</text>
</comment>
<dbReference type="InterPro" id="IPR001451">
    <property type="entry name" value="Hexapep"/>
</dbReference>
<evidence type="ECO:0000313" key="1">
    <source>
        <dbReference type="EMBL" id="RAJ33459.1"/>
    </source>
</evidence>
<dbReference type="PANTHER" id="PTHR23416">
    <property type="entry name" value="SIALIC ACID SYNTHASE-RELATED"/>
    <property type="match status" value="1"/>
</dbReference>
<dbReference type="Pfam" id="PF14602">
    <property type="entry name" value="Hexapep_2"/>
    <property type="match status" value="1"/>
</dbReference>
<gene>
    <name evidence="1" type="ORF">LY11_01508</name>
</gene>
<dbReference type="InterPro" id="IPR011004">
    <property type="entry name" value="Trimer_LpxA-like_sf"/>
</dbReference>
<name>A0A327SWW2_9SPHI</name>
<evidence type="ECO:0000313" key="2">
    <source>
        <dbReference type="Proteomes" id="UP000249754"/>
    </source>
</evidence>
<dbReference type="RefSeq" id="WP_111633073.1">
    <property type="nucleotide sequence ID" value="NZ_QLLR01000004.1"/>
</dbReference>
<protein>
    <submittedName>
        <fullName evidence="1">Acetyltransferase-like isoleucine patch superfamily enzyme</fullName>
    </submittedName>
</protein>
<dbReference type="PANTHER" id="PTHR23416:SF78">
    <property type="entry name" value="LIPOPOLYSACCHARIDE BIOSYNTHESIS O-ACETYL TRANSFERASE WBBJ-RELATED"/>
    <property type="match status" value="1"/>
</dbReference>
<dbReference type="SUPFAM" id="SSF51161">
    <property type="entry name" value="Trimeric LpxA-like enzymes"/>
    <property type="match status" value="1"/>
</dbReference>
<dbReference type="EMBL" id="QLLR01000004">
    <property type="protein sequence ID" value="RAJ33459.1"/>
    <property type="molecule type" value="Genomic_DNA"/>
</dbReference>
<organism evidence="1 2">
    <name type="scientific">Pedobacter cryoconitis</name>
    <dbReference type="NCBI Taxonomy" id="188932"/>
    <lineage>
        <taxon>Bacteria</taxon>
        <taxon>Pseudomonadati</taxon>
        <taxon>Bacteroidota</taxon>
        <taxon>Sphingobacteriia</taxon>
        <taxon>Sphingobacteriales</taxon>
        <taxon>Sphingobacteriaceae</taxon>
        <taxon>Pedobacter</taxon>
    </lineage>
</organism>
<dbReference type="Proteomes" id="UP000249754">
    <property type="component" value="Unassembled WGS sequence"/>
</dbReference>
<dbReference type="Gene3D" id="2.160.10.10">
    <property type="entry name" value="Hexapeptide repeat proteins"/>
    <property type="match status" value="1"/>
</dbReference>
<proteinExistence type="predicted"/>
<sequence>MIVRFIDFFKNVFYYKWIFRSIKSRSVLRSILKIEGAKNIDIGNHVIIGYKGWLAAVPHTGSMICELIIGDGCRIGNFNHIYATKSIIIEKYVLTADKVYISDNLHGYENINIPILQQVIQQKNTVIIGEGAWLGENVCILGASVGKNSVIGANSVVTRNIPDYCVAVGSPAKIIKRFCFNSNKWKSTDQEGNIRTD</sequence>
<dbReference type="AlphaFoldDB" id="A0A327SWW2"/>
<reference evidence="1 2" key="1">
    <citation type="submission" date="2018-06" db="EMBL/GenBank/DDBJ databases">
        <title>Genomic Encyclopedia of Archaeal and Bacterial Type Strains, Phase II (KMG-II): from individual species to whole genera.</title>
        <authorList>
            <person name="Goeker M."/>
        </authorList>
    </citation>
    <scope>NUCLEOTIDE SEQUENCE [LARGE SCALE GENOMIC DNA]</scope>
    <source>
        <strain evidence="1 2">DSM 14825</strain>
    </source>
</reference>
<dbReference type="OrthoDB" id="9801697at2"/>
<accession>A0A327SWW2</accession>
<dbReference type="CDD" id="cd04647">
    <property type="entry name" value="LbH_MAT_like"/>
    <property type="match status" value="1"/>
</dbReference>
<keyword evidence="1" id="KW-0808">Transferase</keyword>
<dbReference type="GO" id="GO:0016740">
    <property type="term" value="F:transferase activity"/>
    <property type="evidence" value="ECO:0007669"/>
    <property type="project" value="UniProtKB-KW"/>
</dbReference>
<dbReference type="InterPro" id="IPR051159">
    <property type="entry name" value="Hexapeptide_acetyltransf"/>
</dbReference>